<proteinExistence type="predicted"/>
<organism evidence="2">
    <name type="scientific">Solanum chacoense</name>
    <name type="common">Chaco potato</name>
    <dbReference type="NCBI Taxonomy" id="4108"/>
    <lineage>
        <taxon>Eukaryota</taxon>
        <taxon>Viridiplantae</taxon>
        <taxon>Streptophyta</taxon>
        <taxon>Embryophyta</taxon>
        <taxon>Tracheophyta</taxon>
        <taxon>Spermatophyta</taxon>
        <taxon>Magnoliopsida</taxon>
        <taxon>eudicotyledons</taxon>
        <taxon>Gunneridae</taxon>
        <taxon>Pentapetalae</taxon>
        <taxon>asterids</taxon>
        <taxon>lamiids</taxon>
        <taxon>Solanales</taxon>
        <taxon>Solanaceae</taxon>
        <taxon>Solanoideae</taxon>
        <taxon>Solaneae</taxon>
        <taxon>Solanum</taxon>
    </lineage>
</organism>
<sequence>MIRDIAMWNFLQDFVSGDVYIHNAKKILAGRVYHKLALKYYGPFAVLKRIESVAYQLGLPAGCKKLHDVFHESLLNPFKW</sequence>
<accession>A0A0V0GUW2</accession>
<dbReference type="PANTHER" id="PTHR46148:SF55">
    <property type="match status" value="1"/>
</dbReference>
<reference evidence="2" key="1">
    <citation type="submission" date="2015-12" db="EMBL/GenBank/DDBJ databases">
        <title>Gene expression during late stages of embryo sac development: a critical building block for successful pollen-pistil interactions.</title>
        <authorList>
            <person name="Liu Y."/>
            <person name="Joly V."/>
            <person name="Sabar M."/>
            <person name="Matton D.P."/>
        </authorList>
    </citation>
    <scope>NUCLEOTIDE SEQUENCE</scope>
</reference>
<evidence type="ECO:0000259" key="1">
    <source>
        <dbReference type="Pfam" id="PF24626"/>
    </source>
</evidence>
<dbReference type="InterPro" id="IPR056924">
    <property type="entry name" value="SH3_Tf2-1"/>
</dbReference>
<protein>
    <submittedName>
        <fullName evidence="2">Putative ovule protein</fullName>
    </submittedName>
</protein>
<dbReference type="AlphaFoldDB" id="A0A0V0GUW2"/>
<feature type="domain" description="Tf2-1-like SH3-like" evidence="1">
    <location>
        <begin position="19"/>
        <end position="78"/>
    </location>
</feature>
<evidence type="ECO:0000313" key="2">
    <source>
        <dbReference type="EMBL" id="JAP11706.1"/>
    </source>
</evidence>
<dbReference type="Pfam" id="PF24626">
    <property type="entry name" value="SH3_Tf2-1"/>
    <property type="match status" value="1"/>
</dbReference>
<dbReference type="EMBL" id="GEDG01030851">
    <property type="protein sequence ID" value="JAP11706.1"/>
    <property type="molecule type" value="Transcribed_RNA"/>
</dbReference>
<dbReference type="PANTHER" id="PTHR46148">
    <property type="entry name" value="CHROMO DOMAIN-CONTAINING PROTEIN"/>
    <property type="match status" value="1"/>
</dbReference>
<name>A0A0V0GUW2_SOLCH</name>